<dbReference type="Proteomes" id="UP001151699">
    <property type="component" value="Chromosome A"/>
</dbReference>
<keyword evidence="2" id="KW-1185">Reference proteome</keyword>
<gene>
    <name evidence="1" type="ORF">Bhyg_01372</name>
</gene>
<evidence type="ECO:0000313" key="2">
    <source>
        <dbReference type="Proteomes" id="UP001151699"/>
    </source>
</evidence>
<reference evidence="1" key="1">
    <citation type="submission" date="2022-07" db="EMBL/GenBank/DDBJ databases">
        <authorList>
            <person name="Trinca V."/>
            <person name="Uliana J.V.C."/>
            <person name="Torres T.T."/>
            <person name="Ward R.J."/>
            <person name="Monesi N."/>
        </authorList>
    </citation>
    <scope>NUCLEOTIDE SEQUENCE</scope>
    <source>
        <strain evidence="1">HSMRA1968</strain>
        <tissue evidence="1">Whole embryos</tissue>
    </source>
</reference>
<organism evidence="1 2">
    <name type="scientific">Pseudolycoriella hygida</name>
    <dbReference type="NCBI Taxonomy" id="35572"/>
    <lineage>
        <taxon>Eukaryota</taxon>
        <taxon>Metazoa</taxon>
        <taxon>Ecdysozoa</taxon>
        <taxon>Arthropoda</taxon>
        <taxon>Hexapoda</taxon>
        <taxon>Insecta</taxon>
        <taxon>Pterygota</taxon>
        <taxon>Neoptera</taxon>
        <taxon>Endopterygota</taxon>
        <taxon>Diptera</taxon>
        <taxon>Nematocera</taxon>
        <taxon>Sciaroidea</taxon>
        <taxon>Sciaridae</taxon>
        <taxon>Pseudolycoriella</taxon>
    </lineage>
</organism>
<dbReference type="EMBL" id="WJQU01000001">
    <property type="protein sequence ID" value="KAJ6646161.1"/>
    <property type="molecule type" value="Genomic_DNA"/>
</dbReference>
<accession>A0A9Q0NAQ1</accession>
<evidence type="ECO:0000313" key="1">
    <source>
        <dbReference type="EMBL" id="KAJ6646161.1"/>
    </source>
</evidence>
<name>A0A9Q0NAQ1_9DIPT</name>
<dbReference type="AlphaFoldDB" id="A0A9Q0NAQ1"/>
<sequence>MSSDLNEDAEVFVVPLEEQKGKDDLPITGVVGTVNHGYPFFSFAPYNPFKWNFGFFDDFQRPD</sequence>
<proteinExistence type="predicted"/>
<protein>
    <submittedName>
        <fullName evidence="1">Uncharacterized protein</fullName>
    </submittedName>
</protein>
<comment type="caution">
    <text evidence="1">The sequence shown here is derived from an EMBL/GenBank/DDBJ whole genome shotgun (WGS) entry which is preliminary data.</text>
</comment>